<dbReference type="Proteomes" id="UP001295469">
    <property type="component" value="Chromosome A06"/>
</dbReference>
<evidence type="ECO:0000313" key="1">
    <source>
        <dbReference type="EMBL" id="CAF2081313.1"/>
    </source>
</evidence>
<dbReference type="AlphaFoldDB" id="A0A816S6I9"/>
<proteinExistence type="predicted"/>
<sequence length="70" mass="8080">MGCADEKDLMEEEDTEMEWNQRSHLVIGEKGLSGLKLTGNSLLRLFINRKLALEIVQVKNMFNHHNNPKD</sequence>
<accession>A0A816S6I9</accession>
<gene>
    <name evidence="1" type="ORF">DARMORV10_A06P02220.1</name>
</gene>
<organism evidence="1">
    <name type="scientific">Brassica napus</name>
    <name type="common">Rape</name>
    <dbReference type="NCBI Taxonomy" id="3708"/>
    <lineage>
        <taxon>Eukaryota</taxon>
        <taxon>Viridiplantae</taxon>
        <taxon>Streptophyta</taxon>
        <taxon>Embryophyta</taxon>
        <taxon>Tracheophyta</taxon>
        <taxon>Spermatophyta</taxon>
        <taxon>Magnoliopsida</taxon>
        <taxon>eudicotyledons</taxon>
        <taxon>Gunneridae</taxon>
        <taxon>Pentapetalae</taxon>
        <taxon>rosids</taxon>
        <taxon>malvids</taxon>
        <taxon>Brassicales</taxon>
        <taxon>Brassicaceae</taxon>
        <taxon>Brassiceae</taxon>
        <taxon>Brassica</taxon>
    </lineage>
</organism>
<protein>
    <submittedName>
        <fullName evidence="1">(rape) hypothetical protein</fullName>
    </submittedName>
</protein>
<dbReference type="EMBL" id="HG994360">
    <property type="protein sequence ID" value="CAF2081313.1"/>
    <property type="molecule type" value="Genomic_DNA"/>
</dbReference>
<name>A0A816S6I9_BRANA</name>
<reference evidence="1" key="1">
    <citation type="submission" date="2021-01" db="EMBL/GenBank/DDBJ databases">
        <authorList>
            <consortium name="Genoscope - CEA"/>
            <person name="William W."/>
        </authorList>
    </citation>
    <scope>NUCLEOTIDE SEQUENCE</scope>
</reference>